<dbReference type="EMBL" id="JAPDGR010000746">
    <property type="protein sequence ID" value="KAJ2987741.1"/>
    <property type="molecule type" value="Genomic_DNA"/>
</dbReference>
<organism evidence="1 2">
    <name type="scientific">Xylaria curta</name>
    <dbReference type="NCBI Taxonomy" id="42375"/>
    <lineage>
        <taxon>Eukaryota</taxon>
        <taxon>Fungi</taxon>
        <taxon>Dikarya</taxon>
        <taxon>Ascomycota</taxon>
        <taxon>Pezizomycotina</taxon>
        <taxon>Sordariomycetes</taxon>
        <taxon>Xylariomycetidae</taxon>
        <taxon>Xylariales</taxon>
        <taxon>Xylariaceae</taxon>
        <taxon>Xylaria</taxon>
    </lineage>
</organism>
<reference evidence="1" key="1">
    <citation type="submission" date="2022-10" db="EMBL/GenBank/DDBJ databases">
        <title>Genome Sequence of Xylaria curta.</title>
        <authorList>
            <person name="Buettner E."/>
        </authorList>
    </citation>
    <scope>NUCLEOTIDE SEQUENCE</scope>
    <source>
        <strain evidence="1">Babe10</strain>
    </source>
</reference>
<comment type="caution">
    <text evidence="1">The sequence shown here is derived from an EMBL/GenBank/DDBJ whole genome shotgun (WGS) entry which is preliminary data.</text>
</comment>
<evidence type="ECO:0000313" key="2">
    <source>
        <dbReference type="Proteomes" id="UP001143856"/>
    </source>
</evidence>
<name>A0ACC1P6R8_9PEZI</name>
<dbReference type="Proteomes" id="UP001143856">
    <property type="component" value="Unassembled WGS sequence"/>
</dbReference>
<accession>A0ACC1P6R8</accession>
<sequence length="189" mass="19974">MSSNDNTSTLKSAIDAVTGVAQNALGSITGNTADQAKGEAKQHKANVENDASHATAKIPGSRPRRLVLWPKTTPDRAAGAYNQTVGSAKEAIVRAHARNSQSLQAAGRNQNKDGQNQEAKGQVERLRFTGIGDRVAGTFGSAVAGITGNSKAQAEYQEQHDVGKTQQRGAEHDIKKKADAEYDASQRPV</sequence>
<gene>
    <name evidence="1" type="ORF">NUW58_g4336</name>
</gene>
<keyword evidence="2" id="KW-1185">Reference proteome</keyword>
<protein>
    <submittedName>
        <fullName evidence="1">Uncharacterized protein</fullName>
    </submittedName>
</protein>
<evidence type="ECO:0000313" key="1">
    <source>
        <dbReference type="EMBL" id="KAJ2987741.1"/>
    </source>
</evidence>
<proteinExistence type="predicted"/>